<gene>
    <name evidence="3" type="ORF">FKG94_17385</name>
</gene>
<dbReference type="RefSeq" id="WP_142905603.1">
    <property type="nucleotide sequence ID" value="NZ_ML660097.1"/>
</dbReference>
<dbReference type="GO" id="GO:0043565">
    <property type="term" value="F:sequence-specific DNA binding"/>
    <property type="evidence" value="ECO:0007669"/>
    <property type="project" value="InterPro"/>
</dbReference>
<evidence type="ECO:0000256" key="1">
    <source>
        <dbReference type="SAM" id="Phobius"/>
    </source>
</evidence>
<dbReference type="InterPro" id="IPR009057">
    <property type="entry name" value="Homeodomain-like_sf"/>
</dbReference>
<dbReference type="Pfam" id="PF02954">
    <property type="entry name" value="HTH_8"/>
    <property type="match status" value="1"/>
</dbReference>
<feature type="transmembrane region" description="Helical" evidence="1">
    <location>
        <begin position="39"/>
        <end position="60"/>
    </location>
</feature>
<keyword evidence="4" id="KW-1185">Reference proteome</keyword>
<keyword evidence="1" id="KW-0472">Membrane</keyword>
<name>A0A545T8D1_9GAMM</name>
<dbReference type="PRINTS" id="PR01590">
    <property type="entry name" value="HTHFIS"/>
</dbReference>
<dbReference type="InterPro" id="IPR002197">
    <property type="entry name" value="HTH_Fis"/>
</dbReference>
<feature type="transmembrane region" description="Helical" evidence="1">
    <location>
        <begin position="202"/>
        <end position="220"/>
    </location>
</feature>
<evidence type="ECO:0000313" key="3">
    <source>
        <dbReference type="EMBL" id="TQV73474.1"/>
    </source>
</evidence>
<dbReference type="Gene3D" id="1.10.10.60">
    <property type="entry name" value="Homeodomain-like"/>
    <property type="match status" value="1"/>
</dbReference>
<keyword evidence="1" id="KW-0812">Transmembrane</keyword>
<feature type="transmembrane region" description="Helical" evidence="1">
    <location>
        <begin position="66"/>
        <end position="89"/>
    </location>
</feature>
<sequence length="301" mass="32544">MSGWNDLLIYATPSITALAIKAVIFWYGRRQIKTMNPWFLAFLVSMFGMTVTELASFAYANHPEDGLLVMIGAYLFLSATGITLLGLALDIGGYKHVSLTILLAALALTCIVLLVIPNAAIAGAKSIGYSITRVGGPYYNALQVVIVGMMLGSLTTLIYTARTGSEFIGRRRSLAMAIGVAPIVLTAFGVAAAMRLGLQVNAAVWGSVSVTFLMGVLVYTERETRLFNFLCWFPATEEHSSIITLRRIAFNTESTSLREARGKFDQLLIAKALNACGGNRSRTAQMLGVSRATLLRKLKGE</sequence>
<feature type="transmembrane region" description="Helical" evidence="1">
    <location>
        <begin position="101"/>
        <end position="121"/>
    </location>
</feature>
<feature type="transmembrane region" description="Helical" evidence="1">
    <location>
        <begin position="7"/>
        <end position="27"/>
    </location>
</feature>
<dbReference type="SUPFAM" id="SSF46689">
    <property type="entry name" value="Homeodomain-like"/>
    <property type="match status" value="1"/>
</dbReference>
<feature type="transmembrane region" description="Helical" evidence="1">
    <location>
        <begin position="141"/>
        <end position="161"/>
    </location>
</feature>
<protein>
    <recommendedName>
        <fullName evidence="2">DNA binding HTH domain-containing protein</fullName>
    </recommendedName>
</protein>
<evidence type="ECO:0000313" key="4">
    <source>
        <dbReference type="Proteomes" id="UP000319732"/>
    </source>
</evidence>
<comment type="caution">
    <text evidence="3">The sequence shown here is derived from an EMBL/GenBank/DDBJ whole genome shotgun (WGS) entry which is preliminary data.</text>
</comment>
<dbReference type="AlphaFoldDB" id="A0A545T8D1"/>
<keyword evidence="1" id="KW-1133">Transmembrane helix</keyword>
<dbReference type="OrthoDB" id="5705271at2"/>
<evidence type="ECO:0000259" key="2">
    <source>
        <dbReference type="Pfam" id="PF02954"/>
    </source>
</evidence>
<feature type="domain" description="DNA binding HTH" evidence="2">
    <location>
        <begin position="264"/>
        <end position="299"/>
    </location>
</feature>
<dbReference type="Proteomes" id="UP000319732">
    <property type="component" value="Unassembled WGS sequence"/>
</dbReference>
<proteinExistence type="predicted"/>
<organism evidence="3 4">
    <name type="scientific">Exilibacterium tricleocarpae</name>
    <dbReference type="NCBI Taxonomy" id="2591008"/>
    <lineage>
        <taxon>Bacteria</taxon>
        <taxon>Pseudomonadati</taxon>
        <taxon>Pseudomonadota</taxon>
        <taxon>Gammaproteobacteria</taxon>
        <taxon>Cellvibrionales</taxon>
        <taxon>Cellvibrionaceae</taxon>
        <taxon>Exilibacterium</taxon>
    </lineage>
</organism>
<accession>A0A545T8D1</accession>
<feature type="transmembrane region" description="Helical" evidence="1">
    <location>
        <begin position="173"/>
        <end position="196"/>
    </location>
</feature>
<reference evidence="3 4" key="1">
    <citation type="submission" date="2019-06" db="EMBL/GenBank/DDBJ databases">
        <title>Whole genome sequence for Cellvibrionaceae sp. R142.</title>
        <authorList>
            <person name="Wang G."/>
        </authorList>
    </citation>
    <scope>NUCLEOTIDE SEQUENCE [LARGE SCALE GENOMIC DNA]</scope>
    <source>
        <strain evidence="3 4">R142</strain>
    </source>
</reference>
<dbReference type="EMBL" id="VHSG01000018">
    <property type="protein sequence ID" value="TQV73474.1"/>
    <property type="molecule type" value="Genomic_DNA"/>
</dbReference>